<keyword evidence="1" id="KW-0472">Membrane</keyword>
<protein>
    <submittedName>
        <fullName evidence="2">Uncharacterized protein</fullName>
    </submittedName>
</protein>
<gene>
    <name evidence="2" type="ORF">LY79DRAFT_532217</name>
</gene>
<organism evidence="2 3">
    <name type="scientific">Colletotrichum navitas</name>
    <dbReference type="NCBI Taxonomy" id="681940"/>
    <lineage>
        <taxon>Eukaryota</taxon>
        <taxon>Fungi</taxon>
        <taxon>Dikarya</taxon>
        <taxon>Ascomycota</taxon>
        <taxon>Pezizomycotina</taxon>
        <taxon>Sordariomycetes</taxon>
        <taxon>Hypocreomycetidae</taxon>
        <taxon>Glomerellales</taxon>
        <taxon>Glomerellaceae</taxon>
        <taxon>Colletotrichum</taxon>
        <taxon>Colletotrichum graminicola species complex</taxon>
    </lineage>
</organism>
<evidence type="ECO:0000313" key="3">
    <source>
        <dbReference type="Proteomes" id="UP001230504"/>
    </source>
</evidence>
<keyword evidence="1" id="KW-1133">Transmembrane helix</keyword>
<name>A0AAD8QDH2_9PEZI</name>
<dbReference type="GeneID" id="85440522"/>
<evidence type="ECO:0000313" key="2">
    <source>
        <dbReference type="EMBL" id="KAK1599996.1"/>
    </source>
</evidence>
<dbReference type="EMBL" id="JAHLJV010000001">
    <property type="protein sequence ID" value="KAK1599996.1"/>
    <property type="molecule type" value="Genomic_DNA"/>
</dbReference>
<dbReference type="AlphaFoldDB" id="A0AAD8QDH2"/>
<comment type="caution">
    <text evidence="2">The sequence shown here is derived from an EMBL/GenBank/DDBJ whole genome shotgun (WGS) entry which is preliminary data.</text>
</comment>
<accession>A0AAD8QDH2</accession>
<dbReference type="RefSeq" id="XP_060420492.1">
    <property type="nucleotide sequence ID" value="XM_060556282.1"/>
</dbReference>
<keyword evidence="1" id="KW-0812">Transmembrane</keyword>
<dbReference type="Proteomes" id="UP001230504">
    <property type="component" value="Unassembled WGS sequence"/>
</dbReference>
<keyword evidence="3" id="KW-1185">Reference proteome</keyword>
<evidence type="ECO:0000256" key="1">
    <source>
        <dbReference type="SAM" id="Phobius"/>
    </source>
</evidence>
<sequence>MARSGKRAFVCRTLWASAVQSFLAVGFSVLFFLLELDQAFCELQHRLIGGPIGCDMADGGKSMQPLGAVLLSSQRWRR</sequence>
<reference evidence="2" key="1">
    <citation type="submission" date="2021-06" db="EMBL/GenBank/DDBJ databases">
        <title>Comparative genomics, transcriptomics and evolutionary studies reveal genomic signatures of adaptation to plant cell wall in hemibiotrophic fungi.</title>
        <authorList>
            <consortium name="DOE Joint Genome Institute"/>
            <person name="Baroncelli R."/>
            <person name="Diaz J.F."/>
            <person name="Benocci T."/>
            <person name="Peng M."/>
            <person name="Battaglia E."/>
            <person name="Haridas S."/>
            <person name="Andreopoulos W."/>
            <person name="Labutti K."/>
            <person name="Pangilinan J."/>
            <person name="Floch G.L."/>
            <person name="Makela M.R."/>
            <person name="Henrissat B."/>
            <person name="Grigoriev I.V."/>
            <person name="Crouch J.A."/>
            <person name="De Vries R.P."/>
            <person name="Sukno S.A."/>
            <person name="Thon M.R."/>
        </authorList>
    </citation>
    <scope>NUCLEOTIDE SEQUENCE</scope>
    <source>
        <strain evidence="2">CBS 125086</strain>
    </source>
</reference>
<feature type="transmembrane region" description="Helical" evidence="1">
    <location>
        <begin position="12"/>
        <end position="34"/>
    </location>
</feature>
<proteinExistence type="predicted"/>